<organism evidence="3 4">
    <name type="scientific">Gordonia polyisoprenivorans</name>
    <dbReference type="NCBI Taxonomy" id="84595"/>
    <lineage>
        <taxon>Bacteria</taxon>
        <taxon>Bacillati</taxon>
        <taxon>Actinomycetota</taxon>
        <taxon>Actinomycetes</taxon>
        <taxon>Mycobacteriales</taxon>
        <taxon>Gordoniaceae</taxon>
        <taxon>Gordonia</taxon>
    </lineage>
</organism>
<gene>
    <name evidence="3" type="ORF">HGA05_21880</name>
</gene>
<reference evidence="3 4" key="1">
    <citation type="submission" date="2020-04" db="EMBL/GenBank/DDBJ databases">
        <title>MicrobeNet Type strains.</title>
        <authorList>
            <person name="Nicholson A.C."/>
        </authorList>
    </citation>
    <scope>NUCLEOTIDE SEQUENCE [LARGE SCALE GENOMIC DNA]</scope>
    <source>
        <strain evidence="3 4">ATCC BAA-14</strain>
    </source>
</reference>
<comment type="caution">
    <text evidence="3">The sequence shown here is derived from an EMBL/GenBank/DDBJ whole genome shotgun (WGS) entry which is preliminary data.</text>
</comment>
<dbReference type="AlphaFoldDB" id="A0A846WRL5"/>
<feature type="transmembrane region" description="Helical" evidence="2">
    <location>
        <begin position="38"/>
        <end position="60"/>
    </location>
</feature>
<evidence type="ECO:0000313" key="4">
    <source>
        <dbReference type="Proteomes" id="UP000563898"/>
    </source>
</evidence>
<dbReference type="InterPro" id="IPR016566">
    <property type="entry name" value="UCP010219"/>
</dbReference>
<evidence type="ECO:0000256" key="2">
    <source>
        <dbReference type="SAM" id="Phobius"/>
    </source>
</evidence>
<sequence length="237" mass="25082">MGTPESRSTGHRRPSQVWTEVGFSAVPSTVFAVTASSAGLGAAIAAAAATTVAIGAFTVWRWRTVRPVIGACIGVSISVGFALHSGQARDYFLPDLWYPPIVAAALAVSCVVGYPVIGLVFGAVTGRGTGWRRDPSARRLFGAVTLAAASAFLTRFVVQYAIYQHGSVGLLAVGRIATGLPLTVTILMLIGWSFRHVERKNRPDVPSQDVRPVEASADEVSATDELSHTGRHRQSCH</sequence>
<accession>A0A846WRL5</accession>
<name>A0A846WRL5_9ACTN</name>
<keyword evidence="2" id="KW-0472">Membrane</keyword>
<dbReference type="RefSeq" id="WP_006368626.1">
    <property type="nucleotide sequence ID" value="NZ_CP116236.1"/>
</dbReference>
<feature type="transmembrane region" description="Helical" evidence="2">
    <location>
        <begin position="140"/>
        <end position="162"/>
    </location>
</feature>
<dbReference type="Pfam" id="PF11361">
    <property type="entry name" value="DUF3159"/>
    <property type="match status" value="1"/>
</dbReference>
<feature type="transmembrane region" description="Helical" evidence="2">
    <location>
        <begin position="67"/>
        <end position="85"/>
    </location>
</feature>
<keyword evidence="2" id="KW-0812">Transmembrane</keyword>
<keyword evidence="2" id="KW-1133">Transmembrane helix</keyword>
<protein>
    <submittedName>
        <fullName evidence="3">DUF3159 domain-containing protein</fullName>
    </submittedName>
</protein>
<feature type="region of interest" description="Disordered" evidence="1">
    <location>
        <begin position="202"/>
        <end position="237"/>
    </location>
</feature>
<dbReference type="EMBL" id="JAAXPC010000016">
    <property type="protein sequence ID" value="NKY04222.1"/>
    <property type="molecule type" value="Genomic_DNA"/>
</dbReference>
<dbReference type="Proteomes" id="UP000563898">
    <property type="component" value="Unassembled WGS sequence"/>
</dbReference>
<feature type="transmembrane region" description="Helical" evidence="2">
    <location>
        <begin position="97"/>
        <end position="120"/>
    </location>
</feature>
<evidence type="ECO:0000256" key="1">
    <source>
        <dbReference type="SAM" id="MobiDB-lite"/>
    </source>
</evidence>
<feature type="transmembrane region" description="Helical" evidence="2">
    <location>
        <begin position="168"/>
        <end position="192"/>
    </location>
</feature>
<proteinExistence type="predicted"/>
<evidence type="ECO:0000313" key="3">
    <source>
        <dbReference type="EMBL" id="NKY04222.1"/>
    </source>
</evidence>